<proteinExistence type="inferred from homology"/>
<accession>A0ABP6S0X9</accession>
<evidence type="ECO:0000313" key="4">
    <source>
        <dbReference type="Proteomes" id="UP001500483"/>
    </source>
</evidence>
<comment type="caution">
    <text evidence="3">The sequence shown here is derived from an EMBL/GenBank/DDBJ whole genome shotgun (WGS) entry which is preliminary data.</text>
</comment>
<dbReference type="Proteomes" id="UP001500483">
    <property type="component" value="Unassembled WGS sequence"/>
</dbReference>
<reference evidence="4" key="1">
    <citation type="journal article" date="2019" name="Int. J. Syst. Evol. Microbiol.">
        <title>The Global Catalogue of Microorganisms (GCM) 10K type strain sequencing project: providing services to taxonomists for standard genome sequencing and annotation.</title>
        <authorList>
            <consortium name="The Broad Institute Genomics Platform"/>
            <consortium name="The Broad Institute Genome Sequencing Center for Infectious Disease"/>
            <person name="Wu L."/>
            <person name="Ma J."/>
        </authorList>
    </citation>
    <scope>NUCLEOTIDE SEQUENCE [LARGE SCALE GENOMIC DNA]</scope>
    <source>
        <strain evidence="4">JCM 9687</strain>
    </source>
</reference>
<evidence type="ECO:0000256" key="2">
    <source>
        <dbReference type="ARBA" id="ARBA00022801"/>
    </source>
</evidence>
<comment type="similarity">
    <text evidence="1">Belongs to the DDAH family.</text>
</comment>
<organism evidence="3 4">
    <name type="scientific">Saccharopolyspora gregorii</name>
    <dbReference type="NCBI Taxonomy" id="33914"/>
    <lineage>
        <taxon>Bacteria</taxon>
        <taxon>Bacillati</taxon>
        <taxon>Actinomycetota</taxon>
        <taxon>Actinomycetes</taxon>
        <taxon>Pseudonocardiales</taxon>
        <taxon>Pseudonocardiaceae</taxon>
        <taxon>Saccharopolyspora</taxon>
    </lineage>
</organism>
<evidence type="ECO:0000256" key="1">
    <source>
        <dbReference type="ARBA" id="ARBA00008532"/>
    </source>
</evidence>
<dbReference type="PANTHER" id="PTHR12737:SF9">
    <property type="entry name" value="DIMETHYLARGININASE"/>
    <property type="match status" value="1"/>
</dbReference>
<sequence>MKVAGGGIRFRIMTTALVDPRAETRTGSRTPTPRDYVMCPPEHFAVEYVINPWMDPDRPVDVELALRQWEELKRTYERLGHSVSVVPAQPGLPDMVFAANSGTVIGGRVLGSRFRAEQRAAEAEHFRRWFAGNGYREIVMPSRINEAEGDFAWTGGLLLAGTGFRTDPEAHAEAQEALGVPVVSLRLVDARFYHLDTALFVLSQGEHPQIAYYPEAFSTGSRRVLERLFPDAVVADAADAECLGLNGVSDGRHVVLPLEATGLAAKLRDRGYEPIHVDVSELRKSGGGPKCCTMELHG</sequence>
<dbReference type="PANTHER" id="PTHR12737">
    <property type="entry name" value="DIMETHYLARGININE DIMETHYLAMINOHYDROLASE"/>
    <property type="match status" value="1"/>
</dbReference>
<dbReference type="SUPFAM" id="SSF55909">
    <property type="entry name" value="Pentein"/>
    <property type="match status" value="1"/>
</dbReference>
<dbReference type="NCBIfam" id="NF045659">
    <property type="entry name" value="DiMArgaseDdahMtb"/>
    <property type="match status" value="1"/>
</dbReference>
<protein>
    <submittedName>
        <fullName evidence="3">Amidinotransferase</fullName>
    </submittedName>
</protein>
<name>A0ABP6S0X9_9PSEU</name>
<keyword evidence="4" id="KW-1185">Reference proteome</keyword>
<gene>
    <name evidence="3" type="ORF">GCM10020366_63940</name>
</gene>
<evidence type="ECO:0000313" key="3">
    <source>
        <dbReference type="EMBL" id="GAA3365154.1"/>
    </source>
</evidence>
<dbReference type="Gene3D" id="3.75.10.10">
    <property type="entry name" value="L-arginine/glycine Amidinotransferase, Chain A"/>
    <property type="match status" value="1"/>
</dbReference>
<dbReference type="InterPro" id="IPR033199">
    <property type="entry name" value="DDAH-like"/>
</dbReference>
<dbReference type="EMBL" id="BAAAYK010000038">
    <property type="protein sequence ID" value="GAA3365154.1"/>
    <property type="molecule type" value="Genomic_DNA"/>
</dbReference>
<keyword evidence="2" id="KW-0378">Hydrolase</keyword>